<protein>
    <submittedName>
        <fullName evidence="3">PGF-CTERM protein</fullName>
    </submittedName>
</protein>
<dbReference type="AlphaFoldDB" id="A0A1I6GID9"/>
<dbReference type="EMBL" id="FOYS01000002">
    <property type="protein sequence ID" value="SFR41901.1"/>
    <property type="molecule type" value="Genomic_DNA"/>
</dbReference>
<dbReference type="OrthoDB" id="386215at2157"/>
<evidence type="ECO:0000256" key="1">
    <source>
        <dbReference type="ARBA" id="ARBA00022729"/>
    </source>
</evidence>
<dbReference type="STRING" id="555875.SAMN04488124_1084"/>
<keyword evidence="1" id="KW-0732">Signal</keyword>
<evidence type="ECO:0000313" key="4">
    <source>
        <dbReference type="Proteomes" id="UP000243250"/>
    </source>
</evidence>
<dbReference type="InterPro" id="IPR026371">
    <property type="entry name" value="PGF_CTERM"/>
</dbReference>
<dbReference type="GO" id="GO:0030115">
    <property type="term" value="C:S-layer"/>
    <property type="evidence" value="ECO:0007669"/>
    <property type="project" value="UniProtKB-SubCell"/>
</dbReference>
<sequence length="225" mass="22000">MHSKTLALSLVVLLSTSLVAGVAVADAEATLEIRPSGSGTATYAATVGVDNESVGPLSAFEMHLGEAGVTPASVPPSAVVTAGIDRGGDDSGTAVDVDVRDDISGVSVDEDGVVEVFFDGTTQLEAGDELVVVVEGLPTPAAGTDAVPLGVNAPGERALVNATVAVSDSAAGATATPEADGPDPTETDGADAIDVTNSPVPGFGGPVALAALLAVTAFLARAARR</sequence>
<dbReference type="Proteomes" id="UP000243250">
    <property type="component" value="Unassembled WGS sequence"/>
</dbReference>
<name>A0A1I6GID9_9EURY</name>
<evidence type="ECO:0000256" key="2">
    <source>
        <dbReference type="SAM" id="MobiDB-lite"/>
    </source>
</evidence>
<dbReference type="NCBIfam" id="TIGR04126">
    <property type="entry name" value="PGF_CTERM"/>
    <property type="match status" value="1"/>
</dbReference>
<organism evidence="3 4">
    <name type="scientific">Halogeometricum limi</name>
    <dbReference type="NCBI Taxonomy" id="555875"/>
    <lineage>
        <taxon>Archaea</taxon>
        <taxon>Methanobacteriati</taxon>
        <taxon>Methanobacteriota</taxon>
        <taxon>Stenosarchaea group</taxon>
        <taxon>Halobacteria</taxon>
        <taxon>Halobacteriales</taxon>
        <taxon>Haloferacaceae</taxon>
        <taxon>Halogeometricum</taxon>
    </lineage>
</organism>
<feature type="region of interest" description="Disordered" evidence="2">
    <location>
        <begin position="170"/>
        <end position="197"/>
    </location>
</feature>
<accession>A0A1I6GID9</accession>
<proteinExistence type="predicted"/>
<reference evidence="4" key="1">
    <citation type="submission" date="2016-10" db="EMBL/GenBank/DDBJ databases">
        <authorList>
            <person name="Varghese N."/>
            <person name="Submissions S."/>
        </authorList>
    </citation>
    <scope>NUCLEOTIDE SEQUENCE [LARGE SCALE GENOMIC DNA]</scope>
    <source>
        <strain evidence="4">CGMCC 1.8711</strain>
    </source>
</reference>
<feature type="compositionally biased region" description="Acidic residues" evidence="2">
    <location>
        <begin position="180"/>
        <end position="191"/>
    </location>
</feature>
<evidence type="ECO:0000313" key="3">
    <source>
        <dbReference type="EMBL" id="SFR41901.1"/>
    </source>
</evidence>
<dbReference type="GO" id="GO:0005886">
    <property type="term" value="C:plasma membrane"/>
    <property type="evidence" value="ECO:0007669"/>
    <property type="project" value="UniProtKB-SubCell"/>
</dbReference>
<gene>
    <name evidence="3" type="ORF">SAMN04488124_1084</name>
</gene>
<dbReference type="RefSeq" id="WP_089877617.1">
    <property type="nucleotide sequence ID" value="NZ_FOYS01000002.1"/>
</dbReference>
<keyword evidence="4" id="KW-1185">Reference proteome</keyword>